<dbReference type="Proteomes" id="UP000827284">
    <property type="component" value="Unassembled WGS sequence"/>
</dbReference>
<reference evidence="2" key="2">
    <citation type="journal article" date="2022" name="Microbiol. Resour. Announc.">
        <title>Whole-Genome Sequence of Entomortierella parvispora E1425, a Mucoromycotan Fungus Associated with Burkholderiaceae-Related Endosymbiotic Bacteria.</title>
        <authorList>
            <person name="Herlambang A."/>
            <person name="Guo Y."/>
            <person name="Takashima Y."/>
            <person name="Narisawa K."/>
            <person name="Ohta H."/>
            <person name="Nishizawa T."/>
        </authorList>
    </citation>
    <scope>NUCLEOTIDE SEQUENCE</scope>
    <source>
        <strain evidence="2">E1425</strain>
    </source>
</reference>
<dbReference type="InterPro" id="IPR011009">
    <property type="entry name" value="Kinase-like_dom_sf"/>
</dbReference>
<name>A0A9P3LXH0_9FUNG</name>
<comment type="caution">
    <text evidence="2">The sequence shown here is derived from an EMBL/GenBank/DDBJ whole genome shotgun (WGS) entry which is preliminary data.</text>
</comment>
<dbReference type="Pfam" id="PF00069">
    <property type="entry name" value="Pkinase"/>
    <property type="match status" value="1"/>
</dbReference>
<accession>A0A9P3LXH0</accession>
<dbReference type="InterPro" id="IPR000719">
    <property type="entry name" value="Prot_kinase_dom"/>
</dbReference>
<dbReference type="OrthoDB" id="40902at2759"/>
<dbReference type="PANTHER" id="PTHR24347">
    <property type="entry name" value="SERINE/THREONINE-PROTEIN KINASE"/>
    <property type="match status" value="1"/>
</dbReference>
<gene>
    <name evidence="2" type="ORF">EMPS_06436</name>
</gene>
<evidence type="ECO:0000259" key="1">
    <source>
        <dbReference type="PROSITE" id="PS50011"/>
    </source>
</evidence>
<evidence type="ECO:0000313" key="2">
    <source>
        <dbReference type="EMBL" id="GJJ74078.1"/>
    </source>
</evidence>
<dbReference type="SMART" id="SM00220">
    <property type="entry name" value="S_TKc"/>
    <property type="match status" value="1"/>
</dbReference>
<protein>
    <recommendedName>
        <fullName evidence="1">Protein kinase domain-containing protein</fullName>
    </recommendedName>
</protein>
<dbReference type="AlphaFoldDB" id="A0A9P3LXH0"/>
<organism evidence="2 3">
    <name type="scientific">Entomortierella parvispora</name>
    <dbReference type="NCBI Taxonomy" id="205924"/>
    <lineage>
        <taxon>Eukaryota</taxon>
        <taxon>Fungi</taxon>
        <taxon>Fungi incertae sedis</taxon>
        <taxon>Mucoromycota</taxon>
        <taxon>Mortierellomycotina</taxon>
        <taxon>Mortierellomycetes</taxon>
        <taxon>Mortierellales</taxon>
        <taxon>Mortierellaceae</taxon>
        <taxon>Entomortierella</taxon>
    </lineage>
</organism>
<evidence type="ECO:0000313" key="3">
    <source>
        <dbReference type="Proteomes" id="UP000827284"/>
    </source>
</evidence>
<proteinExistence type="predicted"/>
<dbReference type="Gene3D" id="1.10.510.10">
    <property type="entry name" value="Transferase(Phosphotransferase) domain 1"/>
    <property type="match status" value="1"/>
</dbReference>
<reference evidence="2" key="1">
    <citation type="submission" date="2021-11" db="EMBL/GenBank/DDBJ databases">
        <authorList>
            <person name="Herlambang A."/>
            <person name="Guo Y."/>
            <person name="Takashima Y."/>
            <person name="Nishizawa T."/>
        </authorList>
    </citation>
    <scope>NUCLEOTIDE SEQUENCE</scope>
    <source>
        <strain evidence="2">E1425</strain>
    </source>
</reference>
<sequence length="321" mass="36933">MASTYSSVSSFASPSSGSGAKYFLIENKTTGQQYRVNTESFASGAFSSVHKGIKWHENKKSRDKSEEIYAVKRFQRGDFLAKDLPMLTDDIRATMSAHEIKEFEQTRAMNEQKLLEQPLRECFAVKKLHGHPYFLTFVDACYAPDYVFLVTELARGGDLQRRFDNMTRPFTEETLIPMVRTICDAIKTMHSDGIVHRDLKPLNILFRSKTNDDLIVADFGLSNFLEERGFFTTDCGTQMYKAPEQSQGQQYGSPVDMWALGKMCYHLLTREIPNESERPLFWEGFSPEARDFMQRLIVQNPQERMTAEQARAHPWLSLKEI</sequence>
<dbReference type="EMBL" id="BQFW01000008">
    <property type="protein sequence ID" value="GJJ74078.1"/>
    <property type="molecule type" value="Genomic_DNA"/>
</dbReference>
<dbReference type="InterPro" id="IPR008271">
    <property type="entry name" value="Ser/Thr_kinase_AS"/>
</dbReference>
<dbReference type="GO" id="GO:0004672">
    <property type="term" value="F:protein kinase activity"/>
    <property type="evidence" value="ECO:0007669"/>
    <property type="project" value="InterPro"/>
</dbReference>
<keyword evidence="3" id="KW-1185">Reference proteome</keyword>
<dbReference type="GO" id="GO:0005524">
    <property type="term" value="F:ATP binding"/>
    <property type="evidence" value="ECO:0007669"/>
    <property type="project" value="InterPro"/>
</dbReference>
<dbReference type="Gene3D" id="3.30.200.20">
    <property type="entry name" value="Phosphorylase Kinase, domain 1"/>
    <property type="match status" value="1"/>
</dbReference>
<feature type="domain" description="Protein kinase" evidence="1">
    <location>
        <begin position="35"/>
        <end position="316"/>
    </location>
</feature>
<dbReference type="PROSITE" id="PS00108">
    <property type="entry name" value="PROTEIN_KINASE_ST"/>
    <property type="match status" value="1"/>
</dbReference>
<dbReference type="SUPFAM" id="SSF56112">
    <property type="entry name" value="Protein kinase-like (PK-like)"/>
    <property type="match status" value="1"/>
</dbReference>
<dbReference type="PROSITE" id="PS50011">
    <property type="entry name" value="PROTEIN_KINASE_DOM"/>
    <property type="match status" value="1"/>
</dbReference>